<proteinExistence type="predicted"/>
<reference evidence="1 2" key="1">
    <citation type="submission" date="2006-04" db="EMBL/GenBank/DDBJ databases">
        <authorList>
            <person name="Nierman W.C."/>
        </authorList>
    </citation>
    <scope>NUCLEOTIDE SEQUENCE [LARGE SCALE GENOMIC DNA]</scope>
    <source>
        <strain evidence="1 2">DW4/3-1</strain>
    </source>
</reference>
<dbReference type="EMBL" id="AAMD01000101">
    <property type="protein sequence ID" value="EAU64844.1"/>
    <property type="molecule type" value="Genomic_DNA"/>
</dbReference>
<comment type="caution">
    <text evidence="1">The sequence shown here is derived from an EMBL/GenBank/DDBJ whole genome shotgun (WGS) entry which is preliminary data.</text>
</comment>
<evidence type="ECO:0000313" key="2">
    <source>
        <dbReference type="Proteomes" id="UP000032702"/>
    </source>
</evidence>
<name>Q08WI3_STIAD</name>
<protein>
    <submittedName>
        <fullName evidence="1">Uncharacterized protein</fullName>
    </submittedName>
</protein>
<organism evidence="1 2">
    <name type="scientific">Stigmatella aurantiaca (strain DW4/3-1)</name>
    <dbReference type="NCBI Taxonomy" id="378806"/>
    <lineage>
        <taxon>Bacteria</taxon>
        <taxon>Pseudomonadati</taxon>
        <taxon>Myxococcota</taxon>
        <taxon>Myxococcia</taxon>
        <taxon>Myxococcales</taxon>
        <taxon>Cystobacterineae</taxon>
        <taxon>Archangiaceae</taxon>
        <taxon>Stigmatella</taxon>
    </lineage>
</organism>
<accession>Q08WI3</accession>
<sequence length="51" mass="5774">MLFDMGEEPRKAFFRRSVHLVHRHGEGDVEIGLGGTLDDLGQSQHWGPFLP</sequence>
<dbReference type="AlphaFoldDB" id="Q08WI3"/>
<dbReference type="Proteomes" id="UP000032702">
    <property type="component" value="Unassembled WGS sequence"/>
</dbReference>
<evidence type="ECO:0000313" key="1">
    <source>
        <dbReference type="EMBL" id="EAU64844.1"/>
    </source>
</evidence>
<gene>
    <name evidence="1" type="ORF">STIAU_2336</name>
</gene>